<proteinExistence type="predicted"/>
<evidence type="ECO:0000313" key="2">
    <source>
        <dbReference type="EMBL" id="MEK7954046.1"/>
    </source>
</evidence>
<gene>
    <name evidence="2" type="ORF">WKV53_26250</name>
</gene>
<accession>A0ABU9B3Y6</accession>
<dbReference type="EMBL" id="JBBUKT010000015">
    <property type="protein sequence ID" value="MEK7954046.1"/>
    <property type="molecule type" value="Genomic_DNA"/>
</dbReference>
<reference evidence="2 3" key="1">
    <citation type="submission" date="2024-04" db="EMBL/GenBank/DDBJ databases">
        <title>Luteolibacter sp. isolated from soil.</title>
        <authorList>
            <person name="An J."/>
        </authorList>
    </citation>
    <scope>NUCLEOTIDE SEQUENCE [LARGE SCALE GENOMIC DNA]</scope>
    <source>
        <strain evidence="2 3">Y139</strain>
    </source>
</reference>
<dbReference type="RefSeq" id="WP_341407812.1">
    <property type="nucleotide sequence ID" value="NZ_JBBUKT010000015.1"/>
</dbReference>
<name>A0ABU9B3Y6_9BACT</name>
<organism evidence="2 3">
    <name type="scientific">Luteolibacter soli</name>
    <dbReference type="NCBI Taxonomy" id="3135280"/>
    <lineage>
        <taxon>Bacteria</taxon>
        <taxon>Pseudomonadati</taxon>
        <taxon>Verrucomicrobiota</taxon>
        <taxon>Verrucomicrobiia</taxon>
        <taxon>Verrucomicrobiales</taxon>
        <taxon>Verrucomicrobiaceae</taxon>
        <taxon>Luteolibacter</taxon>
    </lineage>
</organism>
<evidence type="ECO:0000313" key="3">
    <source>
        <dbReference type="Proteomes" id="UP001371305"/>
    </source>
</evidence>
<dbReference type="Proteomes" id="UP001371305">
    <property type="component" value="Unassembled WGS sequence"/>
</dbReference>
<keyword evidence="3" id="KW-1185">Reference proteome</keyword>
<protein>
    <submittedName>
        <fullName evidence="2">ATP-grasp domain-containing protein</fullName>
    </submittedName>
</protein>
<dbReference type="InterPro" id="IPR025643">
    <property type="entry name" value="R2K_3"/>
</dbReference>
<dbReference type="Pfam" id="PF14243">
    <property type="entry name" value="R2K_3"/>
    <property type="match status" value="1"/>
</dbReference>
<feature type="domain" description="ATP-grasp" evidence="1">
    <location>
        <begin position="137"/>
        <end position="286"/>
    </location>
</feature>
<comment type="caution">
    <text evidence="2">The sequence shown here is derived from an EMBL/GenBank/DDBJ whole genome shotgun (WGS) entry which is preliminary data.</text>
</comment>
<sequence>MILLFPCEPFSPRRIDPDFVTEYEAARSVGFACFAYSHEDLEVGDIATCLKILPDPGEDRQVLVRGWMVPGETYRKLHDGLSDRGFTPITSPDAYDEAHYLPLAYQHTEGHTSRSAWIEGDSPDDAWDLYQSFRHADAIIKDWVKSAKSRWKDGCYIPASTSEERFREIFKVFRHERGKLFNRGVVLREFLPIVERGSDIRGLPLVEETRLFFWQGEVLVLPDERSPSPLDEIGRWKEIATRFRSSFLTIDVALLEDGSWRIVETGDGQVSGLPVGLDPTRFYASLWNKSFGG</sequence>
<evidence type="ECO:0000259" key="1">
    <source>
        <dbReference type="Pfam" id="PF14243"/>
    </source>
</evidence>